<dbReference type="Gene3D" id="1.20.120.1220">
    <property type="match status" value="1"/>
</dbReference>
<dbReference type="PANTHER" id="PTHR30487">
    <property type="entry name" value="TYPE 4 PREPILIN-LIKE PROTEINS LEADER PEPTIDE-PROCESSING ENZYME"/>
    <property type="match status" value="1"/>
</dbReference>
<dbReference type="InterPro" id="IPR050882">
    <property type="entry name" value="Prepilin_peptidase/N-MTase"/>
</dbReference>
<accession>A0ABT1IM08</accession>
<reference evidence="4 5" key="1">
    <citation type="submission" date="2022-06" db="EMBL/GenBank/DDBJ databases">
        <title>Genomic Encyclopedia of Archaeal and Bacterial Type Strains, Phase II (KMG-II): from individual species to whole genera.</title>
        <authorList>
            <person name="Goeker M."/>
        </authorList>
    </citation>
    <scope>NUCLEOTIDE SEQUENCE [LARGE SCALE GENOMIC DNA]</scope>
    <source>
        <strain evidence="4 5">DSM 44255</strain>
    </source>
</reference>
<keyword evidence="2" id="KW-0812">Transmembrane</keyword>
<feature type="domain" description="Prepilin type IV endopeptidase peptidase" evidence="3">
    <location>
        <begin position="104"/>
        <end position="206"/>
    </location>
</feature>
<feature type="transmembrane region" description="Helical" evidence="2">
    <location>
        <begin position="188"/>
        <end position="212"/>
    </location>
</feature>
<keyword evidence="2" id="KW-1133">Transmembrane helix</keyword>
<dbReference type="Proteomes" id="UP001205185">
    <property type="component" value="Unassembled WGS sequence"/>
</dbReference>
<evidence type="ECO:0000259" key="3">
    <source>
        <dbReference type="Pfam" id="PF01478"/>
    </source>
</evidence>
<dbReference type="EMBL" id="JAMTCO010000018">
    <property type="protein sequence ID" value="MCP2273699.1"/>
    <property type="molecule type" value="Genomic_DNA"/>
</dbReference>
<evidence type="ECO:0000256" key="2">
    <source>
        <dbReference type="SAM" id="Phobius"/>
    </source>
</evidence>
<sequence length="243" mass="25452">MTIQLPVRLLAAPGGSPPTRFFAVAIPAAAALCVPVPAAFHAIAVSTVAATAGYVAGAAARLAVPRYAVPRRWYELPTAALWALVAAAWHGGLIPWWWVPAIAFLAWLVVSLTALDLHHRRLPNQLTLTAFPVTLALLAFAASASHVDLLVEALLGALALTAFYALVRAANPEAIGMGDIKLAPTLGLFLGIGGPNFVLLGPLIASSLTLLLHCVRHASWRHHIPYGPGLLASTFALALPVFS</sequence>
<feature type="transmembrane region" description="Helical" evidence="2">
    <location>
        <begin position="96"/>
        <end position="114"/>
    </location>
</feature>
<dbReference type="InterPro" id="IPR000045">
    <property type="entry name" value="Prepilin_IV_endopep_pep"/>
</dbReference>
<feature type="transmembrane region" description="Helical" evidence="2">
    <location>
        <begin position="224"/>
        <end position="242"/>
    </location>
</feature>
<keyword evidence="5" id="KW-1185">Reference proteome</keyword>
<evidence type="ECO:0000313" key="5">
    <source>
        <dbReference type="Proteomes" id="UP001205185"/>
    </source>
</evidence>
<name>A0ABT1IM08_9PSEU</name>
<evidence type="ECO:0000313" key="4">
    <source>
        <dbReference type="EMBL" id="MCP2273699.1"/>
    </source>
</evidence>
<organism evidence="4 5">
    <name type="scientific">Actinokineospora diospyrosa</name>
    <dbReference type="NCBI Taxonomy" id="103728"/>
    <lineage>
        <taxon>Bacteria</taxon>
        <taxon>Bacillati</taxon>
        <taxon>Actinomycetota</taxon>
        <taxon>Actinomycetes</taxon>
        <taxon>Pseudonocardiales</taxon>
        <taxon>Pseudonocardiaceae</taxon>
        <taxon>Actinokineospora</taxon>
    </lineage>
</organism>
<proteinExistence type="inferred from homology"/>
<feature type="transmembrane region" description="Helical" evidence="2">
    <location>
        <begin position="149"/>
        <end position="167"/>
    </location>
</feature>
<protein>
    <submittedName>
        <fullName evidence="4">Leader peptidase (Prepilin peptidase) / N-methyltransferase</fullName>
    </submittedName>
</protein>
<dbReference type="PANTHER" id="PTHR30487:SF0">
    <property type="entry name" value="PREPILIN LEADER PEPTIDASE_N-METHYLTRANSFERASE-RELATED"/>
    <property type="match status" value="1"/>
</dbReference>
<evidence type="ECO:0000256" key="1">
    <source>
        <dbReference type="ARBA" id="ARBA00005801"/>
    </source>
</evidence>
<dbReference type="Pfam" id="PF01478">
    <property type="entry name" value="Peptidase_A24"/>
    <property type="match status" value="1"/>
</dbReference>
<feature type="transmembrane region" description="Helical" evidence="2">
    <location>
        <begin position="126"/>
        <end position="143"/>
    </location>
</feature>
<keyword evidence="2" id="KW-0472">Membrane</keyword>
<comment type="caution">
    <text evidence="4">The sequence shown here is derived from an EMBL/GenBank/DDBJ whole genome shotgun (WGS) entry which is preliminary data.</text>
</comment>
<feature type="transmembrane region" description="Helical" evidence="2">
    <location>
        <begin position="21"/>
        <end position="40"/>
    </location>
</feature>
<comment type="similarity">
    <text evidence="1">Belongs to the peptidase A24 family.</text>
</comment>
<gene>
    <name evidence="4" type="ORF">LV75_006230</name>
</gene>